<dbReference type="EMBL" id="LQPY01000023">
    <property type="protein sequence ID" value="ORX03246.1"/>
    <property type="molecule type" value="Genomic_DNA"/>
</dbReference>
<dbReference type="eggNOG" id="COG4842">
    <property type="taxonomic scope" value="Bacteria"/>
</dbReference>
<evidence type="ECO:0000313" key="2">
    <source>
        <dbReference type="EMBL" id="ORX03246.1"/>
    </source>
</evidence>
<dbReference type="SUPFAM" id="SSF140453">
    <property type="entry name" value="EsxAB dimer-like"/>
    <property type="match status" value="1"/>
</dbReference>
<evidence type="ECO:0000313" key="3">
    <source>
        <dbReference type="Proteomes" id="UP000193710"/>
    </source>
</evidence>
<reference evidence="1" key="1">
    <citation type="journal article" date="2014" name="Genome Announc.">
        <title>Draft Genome Sequence of Mycobacterium triplex DSM 44626.</title>
        <authorList>
            <person name="Sassi M."/>
            <person name="Croce O."/>
            <person name="Robert C."/>
            <person name="Raoult D."/>
            <person name="Drancourt M."/>
        </authorList>
    </citation>
    <scope>NUCLEOTIDE SEQUENCE [LARGE SCALE GENOMIC DNA]</scope>
    <source>
        <strain evidence="1">DSM 44626</strain>
    </source>
</reference>
<dbReference type="Pfam" id="PF06013">
    <property type="entry name" value="WXG100"/>
    <property type="match status" value="1"/>
</dbReference>
<dbReference type="Proteomes" id="UP000193710">
    <property type="component" value="Unassembled WGS sequence"/>
</dbReference>
<reference evidence="2 3" key="3">
    <citation type="submission" date="2016-01" db="EMBL/GenBank/DDBJ databases">
        <title>The new phylogeny of the genus Mycobacterium.</title>
        <authorList>
            <person name="Tarcisio F."/>
            <person name="Conor M."/>
            <person name="Antonella G."/>
            <person name="Elisabetta G."/>
            <person name="Giulia F.S."/>
            <person name="Sara T."/>
            <person name="Anna F."/>
            <person name="Clotilde B."/>
            <person name="Roberto B."/>
            <person name="Veronica D.S."/>
            <person name="Fabio R."/>
            <person name="Monica P."/>
            <person name="Olivier J."/>
            <person name="Enrico T."/>
            <person name="Nicola S."/>
        </authorList>
    </citation>
    <scope>NUCLEOTIDE SEQUENCE [LARGE SCALE GENOMIC DNA]</scope>
    <source>
        <strain evidence="2 3">DSM 44626</strain>
    </source>
</reference>
<gene>
    <name evidence="2" type="ORF">AWC29_00860</name>
    <name evidence="1" type="ORF">BN973_05678</name>
</gene>
<organism evidence="1">
    <name type="scientific">Mycobacterium triplex</name>
    <dbReference type="NCBI Taxonomy" id="47839"/>
    <lineage>
        <taxon>Bacteria</taxon>
        <taxon>Bacillati</taxon>
        <taxon>Actinomycetota</taxon>
        <taxon>Actinomycetes</taxon>
        <taxon>Mycobacteriales</taxon>
        <taxon>Mycobacteriaceae</taxon>
        <taxon>Mycobacterium</taxon>
        <taxon>Mycobacterium simiae complex</taxon>
    </lineage>
</organism>
<dbReference type="InterPro" id="IPR010310">
    <property type="entry name" value="T7SS_ESAT-6-like"/>
</dbReference>
<dbReference type="InterPro" id="IPR036689">
    <property type="entry name" value="ESAT-6-like_sf"/>
</dbReference>
<dbReference type="Gene3D" id="1.10.287.1060">
    <property type="entry name" value="ESAT-6-like"/>
    <property type="match status" value="1"/>
</dbReference>
<dbReference type="HOGENOM" id="CLU_2451485_0_0_11"/>
<name>A0A024K5V7_9MYCO</name>
<dbReference type="Proteomes" id="UP000028880">
    <property type="component" value="Unassembled WGS sequence"/>
</dbReference>
<dbReference type="RefSeq" id="WP_036473467.1">
    <property type="nucleotide sequence ID" value="NZ_HG964447.1"/>
</dbReference>
<dbReference type="AlphaFoldDB" id="A0A024K5V7"/>
<proteinExistence type="predicted"/>
<keyword evidence="3" id="KW-1185">Reference proteome</keyword>
<dbReference type="STRING" id="47839.BN973_05678"/>
<dbReference type="OrthoDB" id="4728824at2"/>
<sequence>MSQITYQYPAMLAHVGEMRTHNASLRSIGSTIGTEQAALAANWQGDTGQTANQWLSQWNQAQEELAQRHNNLVEIHEQNTMNMMNYDQNEAAKWV</sequence>
<accession>A0A024K5V7</accession>
<evidence type="ECO:0000313" key="1">
    <source>
        <dbReference type="EMBL" id="CDO91271.1"/>
    </source>
</evidence>
<reference evidence="1" key="2">
    <citation type="submission" date="2014-04" db="EMBL/GenBank/DDBJ databases">
        <authorList>
            <person name="Xu Y.W."/>
            <person name="Yang Q."/>
        </authorList>
    </citation>
    <scope>NUCLEOTIDE SEQUENCE</scope>
    <source>
        <strain evidence="1">DSM 44626</strain>
    </source>
</reference>
<dbReference type="EMBL" id="HG964447">
    <property type="protein sequence ID" value="CDO91271.1"/>
    <property type="molecule type" value="Genomic_DNA"/>
</dbReference>
<protein>
    <submittedName>
        <fullName evidence="1">Low molecular weight protein antigen 7</fullName>
    </submittedName>
    <submittedName>
        <fullName evidence="2">Type VII secretion protein EsxH</fullName>
    </submittedName>
</protein>